<dbReference type="SUPFAM" id="SSF81301">
    <property type="entry name" value="Nucleotidyltransferase"/>
    <property type="match status" value="1"/>
</dbReference>
<proteinExistence type="predicted"/>
<evidence type="ECO:0000313" key="2">
    <source>
        <dbReference type="EMBL" id="MBP3942152.1"/>
    </source>
</evidence>
<reference evidence="2" key="1">
    <citation type="submission" date="2021-03" db="EMBL/GenBank/DDBJ databases">
        <authorList>
            <person name="Lu T."/>
            <person name="Wang Q."/>
            <person name="Han X."/>
        </authorList>
    </citation>
    <scope>NUCLEOTIDE SEQUENCE</scope>
    <source>
        <strain evidence="2">WQ 2009</strain>
    </source>
</reference>
<dbReference type="InterPro" id="IPR052942">
    <property type="entry name" value="LPS_cholinephosphotransferase"/>
</dbReference>
<organism evidence="2 3">
    <name type="scientific">Rhinopithecimicrobium faecis</name>
    <dbReference type="NCBI Taxonomy" id="2820698"/>
    <lineage>
        <taxon>Bacteria</taxon>
        <taxon>Pseudomonadati</taxon>
        <taxon>Bacteroidota</taxon>
        <taxon>Sphingobacteriia</taxon>
        <taxon>Sphingobacteriales</taxon>
        <taxon>Sphingobacteriaceae</taxon>
        <taxon>Rhinopithecimicrobium</taxon>
    </lineage>
</organism>
<dbReference type="RefSeq" id="WP_353545633.1">
    <property type="nucleotide sequence ID" value="NZ_JAGKSB010000001.1"/>
</dbReference>
<comment type="caution">
    <text evidence="2">The sequence shown here is derived from an EMBL/GenBank/DDBJ whole genome shotgun (WGS) entry which is preliminary data.</text>
</comment>
<keyword evidence="3" id="KW-1185">Reference proteome</keyword>
<dbReference type="EMBL" id="JAGKSB010000001">
    <property type="protein sequence ID" value="MBP3942152.1"/>
    <property type="molecule type" value="Genomic_DNA"/>
</dbReference>
<accession>A0A8T4H567</accession>
<sequence length="293" mass="34697">MVLTQEQKEKHKNILIHVFKEFISICEKHNLAYFCCGGTAIGVVRHQGIIPWDDDIDILMPRDDYEKFIAIYKDNENFELITPENNNNYYLPFIKLCDKKTTILETFDNLCIIGAFVDIFPLDGVPSDKAKRQELMHNFKVNSNILAIVSKPSKVNIKNFINRLFKFQLRTAYFELFYSFDKKNKREKILKKLNDAAKLHSFQQAEIVGNLCGMYGEREFIPKEWFKTYTSLKFENLDVRMPSEYHKYLKQIYGDYMMLPPVDKRISHHNLAYFNLDKRIDIDTIVNNYDKIK</sequence>
<evidence type="ECO:0000313" key="3">
    <source>
        <dbReference type="Proteomes" id="UP000679691"/>
    </source>
</evidence>
<dbReference type="Pfam" id="PF04991">
    <property type="entry name" value="LicD"/>
    <property type="match status" value="1"/>
</dbReference>
<dbReference type="PANTHER" id="PTHR43404:SF2">
    <property type="entry name" value="LIPOPOLYSACCHARIDE CHOLINEPHOSPHOTRANSFERASE LICD"/>
    <property type="match status" value="1"/>
</dbReference>
<feature type="domain" description="LicD/FKTN/FKRP nucleotidyltransferase" evidence="1">
    <location>
        <begin position="26"/>
        <end position="254"/>
    </location>
</feature>
<dbReference type="Proteomes" id="UP000679691">
    <property type="component" value="Unassembled WGS sequence"/>
</dbReference>
<dbReference type="GO" id="GO:0009100">
    <property type="term" value="P:glycoprotein metabolic process"/>
    <property type="evidence" value="ECO:0007669"/>
    <property type="project" value="UniProtKB-ARBA"/>
</dbReference>
<gene>
    <name evidence="2" type="ORF">J5U18_00995</name>
</gene>
<dbReference type="PANTHER" id="PTHR43404">
    <property type="entry name" value="LIPOPOLYSACCHARIDE CHOLINEPHOSPHOTRANSFERASE LICD"/>
    <property type="match status" value="1"/>
</dbReference>
<name>A0A8T4H567_9SPHI</name>
<dbReference type="InterPro" id="IPR007074">
    <property type="entry name" value="LicD/FKTN/FKRP_NTP_transf"/>
</dbReference>
<evidence type="ECO:0000259" key="1">
    <source>
        <dbReference type="Pfam" id="PF04991"/>
    </source>
</evidence>
<dbReference type="AlphaFoldDB" id="A0A8T4H567"/>
<protein>
    <submittedName>
        <fullName evidence="2">LicD family protein</fullName>
    </submittedName>
</protein>
<dbReference type="InterPro" id="IPR043519">
    <property type="entry name" value="NT_sf"/>
</dbReference>